<proteinExistence type="predicted"/>
<evidence type="ECO:0000313" key="1">
    <source>
        <dbReference type="EMBL" id="SCC09105.1"/>
    </source>
</evidence>
<protein>
    <recommendedName>
        <fullName evidence="3">Lipoprotein</fullName>
    </recommendedName>
</protein>
<dbReference type="Proteomes" id="UP000199698">
    <property type="component" value="Unassembled WGS sequence"/>
</dbReference>
<dbReference type="EMBL" id="FMBA01000023">
    <property type="protein sequence ID" value="SCC09105.1"/>
    <property type="molecule type" value="Genomic_DNA"/>
</dbReference>
<name>A0A1C4BQE6_9GAMM</name>
<keyword evidence="2" id="KW-1185">Reference proteome</keyword>
<evidence type="ECO:0008006" key="3">
    <source>
        <dbReference type="Google" id="ProtNLM"/>
    </source>
</evidence>
<accession>A0A1C4BQE6</accession>
<dbReference type="AlphaFoldDB" id="A0A1C4BQE6"/>
<evidence type="ECO:0000313" key="2">
    <source>
        <dbReference type="Proteomes" id="UP000199698"/>
    </source>
</evidence>
<reference evidence="2" key="1">
    <citation type="submission" date="2016-08" db="EMBL/GenBank/DDBJ databases">
        <authorList>
            <person name="Varghese N."/>
            <person name="Submissions Spin"/>
        </authorList>
    </citation>
    <scope>NUCLEOTIDE SEQUENCE [LARGE SCALE GENOMIC DNA]</scope>
    <source>
        <strain evidence="2">R-53144</strain>
    </source>
</reference>
<gene>
    <name evidence="1" type="ORF">GA0061080_102328</name>
</gene>
<dbReference type="OrthoDB" id="7068662at2"/>
<organism evidence="1 2">
    <name type="scientific">Gilliamella intestini</name>
    <dbReference type="NCBI Taxonomy" id="1798183"/>
    <lineage>
        <taxon>Bacteria</taxon>
        <taxon>Pseudomonadati</taxon>
        <taxon>Pseudomonadota</taxon>
        <taxon>Gammaproteobacteria</taxon>
        <taxon>Orbales</taxon>
        <taxon>Orbaceae</taxon>
        <taxon>Gilliamella</taxon>
    </lineage>
</organism>
<dbReference type="RefSeq" id="WP_091123444.1">
    <property type="nucleotide sequence ID" value="NZ_FMBA01000023.1"/>
</dbReference>
<sequence length="68" mass="7559">MKSAIIGLSCLVFSLTLVGCGGKNDKGKTYHWSKAHGVLEDCRGVMNKSQQCNTNSNNQQYLFKVDKY</sequence>
<dbReference type="PROSITE" id="PS51257">
    <property type="entry name" value="PROKAR_LIPOPROTEIN"/>
    <property type="match status" value="1"/>
</dbReference>